<gene>
    <name evidence="1" type="ORF">ZHAS_00004746</name>
</gene>
<organism evidence="1">
    <name type="scientific">Anopheles sinensis</name>
    <name type="common">Mosquito</name>
    <dbReference type="NCBI Taxonomy" id="74873"/>
    <lineage>
        <taxon>Eukaryota</taxon>
        <taxon>Metazoa</taxon>
        <taxon>Ecdysozoa</taxon>
        <taxon>Arthropoda</taxon>
        <taxon>Hexapoda</taxon>
        <taxon>Insecta</taxon>
        <taxon>Pterygota</taxon>
        <taxon>Neoptera</taxon>
        <taxon>Endopterygota</taxon>
        <taxon>Diptera</taxon>
        <taxon>Nematocera</taxon>
        <taxon>Culicoidea</taxon>
        <taxon>Culicidae</taxon>
        <taxon>Anophelinae</taxon>
        <taxon>Anopheles</taxon>
    </lineage>
</organism>
<dbReference type="Proteomes" id="UP000030765">
    <property type="component" value="Unassembled WGS sequence"/>
</dbReference>
<protein>
    <submittedName>
        <fullName evidence="1 2">Uncharacterized protein</fullName>
    </submittedName>
</protein>
<reference evidence="2" key="2">
    <citation type="submission" date="2020-05" db="UniProtKB">
        <authorList>
            <consortium name="EnsemblMetazoa"/>
        </authorList>
    </citation>
    <scope>IDENTIFICATION</scope>
</reference>
<dbReference type="VEuPathDB" id="VectorBase:ASIC004746"/>
<evidence type="ECO:0000313" key="3">
    <source>
        <dbReference type="Proteomes" id="UP000030765"/>
    </source>
</evidence>
<keyword evidence="3" id="KW-1185">Reference proteome</keyword>
<dbReference type="OrthoDB" id="10403635at2759"/>
<reference evidence="1 3" key="1">
    <citation type="journal article" date="2014" name="BMC Genomics">
        <title>Genome sequence of Anopheles sinensis provides insight into genetics basis of mosquito competence for malaria parasites.</title>
        <authorList>
            <person name="Zhou D."/>
            <person name="Zhang D."/>
            <person name="Ding G."/>
            <person name="Shi L."/>
            <person name="Hou Q."/>
            <person name="Ye Y."/>
            <person name="Xu Y."/>
            <person name="Zhou H."/>
            <person name="Xiong C."/>
            <person name="Li S."/>
            <person name="Yu J."/>
            <person name="Hong S."/>
            <person name="Yu X."/>
            <person name="Zou P."/>
            <person name="Chen C."/>
            <person name="Chang X."/>
            <person name="Wang W."/>
            <person name="Lv Y."/>
            <person name="Sun Y."/>
            <person name="Ma L."/>
            <person name="Shen B."/>
            <person name="Zhu C."/>
        </authorList>
    </citation>
    <scope>NUCLEOTIDE SEQUENCE [LARGE SCALE GENOMIC DNA]</scope>
</reference>
<dbReference type="EMBL" id="ATLV01013213">
    <property type="status" value="NOT_ANNOTATED_CDS"/>
    <property type="molecule type" value="Genomic_DNA"/>
</dbReference>
<name>A0A084VHR7_ANOSI</name>
<dbReference type="EMBL" id="KE524845">
    <property type="protein sequence ID" value="KFB37511.1"/>
    <property type="molecule type" value="Genomic_DNA"/>
</dbReference>
<evidence type="ECO:0000313" key="1">
    <source>
        <dbReference type="EMBL" id="KFB37511.1"/>
    </source>
</evidence>
<dbReference type="STRING" id="74873.A0A084VHR7"/>
<evidence type="ECO:0000313" key="2">
    <source>
        <dbReference type="EnsemblMetazoa" id="ASIC004746-PA"/>
    </source>
</evidence>
<dbReference type="EnsemblMetazoa" id="ASIC004746-RA">
    <property type="protein sequence ID" value="ASIC004746-PA"/>
    <property type="gene ID" value="ASIC004746"/>
</dbReference>
<sequence>MKPYSQELQNQVDFLRSTHPSGLVTLEPTVQGDTKLPFADIDCKSPEQARIFGWKKWMVIDESQSVFKVFDY</sequence>
<dbReference type="AlphaFoldDB" id="A0A084VHR7"/>
<proteinExistence type="predicted"/>
<accession>A0A084VHR7</accession>